<dbReference type="AlphaFoldDB" id="A0A6C0ERM6"/>
<proteinExistence type="predicted"/>
<reference evidence="1" key="1">
    <citation type="journal article" date="2020" name="Nature">
        <title>Giant virus diversity and host interactions through global metagenomics.</title>
        <authorList>
            <person name="Schulz F."/>
            <person name="Roux S."/>
            <person name="Paez-Espino D."/>
            <person name="Jungbluth S."/>
            <person name="Walsh D.A."/>
            <person name="Denef V.J."/>
            <person name="McMahon K.D."/>
            <person name="Konstantinidis K.T."/>
            <person name="Eloe-Fadrosh E.A."/>
            <person name="Kyrpides N.C."/>
            <person name="Woyke T."/>
        </authorList>
    </citation>
    <scope>NUCLEOTIDE SEQUENCE</scope>
    <source>
        <strain evidence="1">GVMAG-M-3300009155-2</strain>
    </source>
</reference>
<evidence type="ECO:0000313" key="1">
    <source>
        <dbReference type="EMBL" id="QHT31331.1"/>
    </source>
</evidence>
<organism evidence="1">
    <name type="scientific">viral metagenome</name>
    <dbReference type="NCBI Taxonomy" id="1070528"/>
    <lineage>
        <taxon>unclassified sequences</taxon>
        <taxon>metagenomes</taxon>
        <taxon>organismal metagenomes</taxon>
    </lineage>
</organism>
<dbReference type="EMBL" id="MN738917">
    <property type="protein sequence ID" value="QHT31331.1"/>
    <property type="molecule type" value="Genomic_DNA"/>
</dbReference>
<sequence>MSTPTDCLVLKIEEYGTDDGKLDTVLFILYDKLQRRYIIRGKRNHSTKYIFYPFSFMCNNSKDLTDFISFAICRKNLCNYVLYNYDNLPFSSDDITYEFLNENESYSYELAGYDNVKFNKKKLTKHLKMLNNVFNYY</sequence>
<accession>A0A6C0ERM6</accession>
<name>A0A6C0ERM6_9ZZZZ</name>
<protein>
    <submittedName>
        <fullName evidence="1">Uncharacterized protein</fullName>
    </submittedName>
</protein>